<dbReference type="GO" id="GO:0019005">
    <property type="term" value="C:SCF ubiquitin ligase complex"/>
    <property type="evidence" value="ECO:0007669"/>
    <property type="project" value="TreeGrafter"/>
</dbReference>
<reference evidence="1 2" key="1">
    <citation type="submission" date="2020-11" db="EMBL/GenBank/DDBJ databases">
        <authorList>
            <person name="Wallbank WR R."/>
            <person name="Pardo Diaz C."/>
            <person name="Kozak K."/>
            <person name="Martin S."/>
            <person name="Jiggins C."/>
            <person name="Moest M."/>
            <person name="Warren A I."/>
            <person name="Generalovic N T."/>
            <person name="Byers J.R.P. K."/>
            <person name="Montejo-Kovacevich G."/>
            <person name="Yen C E."/>
        </authorList>
    </citation>
    <scope>NUCLEOTIDE SEQUENCE [LARGE SCALE GENOMIC DNA]</scope>
</reference>
<dbReference type="InterPro" id="IPR032675">
    <property type="entry name" value="LRR_dom_sf"/>
</dbReference>
<protein>
    <submittedName>
        <fullName evidence="1">Uncharacterized protein</fullName>
    </submittedName>
</protein>
<evidence type="ECO:0000313" key="1">
    <source>
        <dbReference type="EMBL" id="CAD7091232.1"/>
    </source>
</evidence>
<dbReference type="InterPro" id="IPR006553">
    <property type="entry name" value="Leu-rich_rpt_Cys-con_subtyp"/>
</dbReference>
<dbReference type="Gene3D" id="3.80.10.10">
    <property type="entry name" value="Ribonuclease Inhibitor"/>
    <property type="match status" value="2"/>
</dbReference>
<dbReference type="PANTHER" id="PTHR13318:SF95">
    <property type="entry name" value="F-BOX PROTEIN YLR352W"/>
    <property type="match status" value="1"/>
</dbReference>
<dbReference type="Proteomes" id="UP000594454">
    <property type="component" value="Chromosome 5"/>
</dbReference>
<dbReference type="SUPFAM" id="SSF52047">
    <property type="entry name" value="RNI-like"/>
    <property type="match status" value="1"/>
</dbReference>
<dbReference type="InParanoid" id="A0A7R8Z2T4"/>
<proteinExistence type="predicted"/>
<dbReference type="GO" id="GO:0031146">
    <property type="term" value="P:SCF-dependent proteasomal ubiquitin-dependent protein catabolic process"/>
    <property type="evidence" value="ECO:0007669"/>
    <property type="project" value="TreeGrafter"/>
</dbReference>
<organism evidence="1 2">
    <name type="scientific">Hermetia illucens</name>
    <name type="common">Black soldier fly</name>
    <dbReference type="NCBI Taxonomy" id="343691"/>
    <lineage>
        <taxon>Eukaryota</taxon>
        <taxon>Metazoa</taxon>
        <taxon>Ecdysozoa</taxon>
        <taxon>Arthropoda</taxon>
        <taxon>Hexapoda</taxon>
        <taxon>Insecta</taxon>
        <taxon>Pterygota</taxon>
        <taxon>Neoptera</taxon>
        <taxon>Endopterygota</taxon>
        <taxon>Diptera</taxon>
        <taxon>Brachycera</taxon>
        <taxon>Stratiomyomorpha</taxon>
        <taxon>Stratiomyidae</taxon>
        <taxon>Hermetiinae</taxon>
        <taxon>Hermetia</taxon>
    </lineage>
</organism>
<keyword evidence="2" id="KW-1185">Reference proteome</keyword>
<accession>A0A7R8Z2T4</accession>
<gene>
    <name evidence="1" type="ORF">HERILL_LOCUS13658</name>
</gene>
<dbReference type="OrthoDB" id="63112at2759"/>
<dbReference type="PANTHER" id="PTHR13318">
    <property type="entry name" value="PARTNER OF PAIRED, ISOFORM B-RELATED"/>
    <property type="match status" value="1"/>
</dbReference>
<evidence type="ECO:0000313" key="2">
    <source>
        <dbReference type="Proteomes" id="UP000594454"/>
    </source>
</evidence>
<dbReference type="SMART" id="SM00367">
    <property type="entry name" value="LRR_CC"/>
    <property type="match status" value="3"/>
</dbReference>
<dbReference type="AlphaFoldDB" id="A0A7R8Z2T4"/>
<dbReference type="EMBL" id="LR899013">
    <property type="protein sequence ID" value="CAD7091232.1"/>
    <property type="molecule type" value="Genomic_DNA"/>
</dbReference>
<sequence>MPKIKQPLKLEALALKSSVKWLTDTGRKLMKIIETLTKREVGGSSEFLKSQVQLLYNIFEYNVPCYLFDRFCEEVFIAIPLLIESITKGVGNHSSSMGKYLTKVNVAVSLAEVVASPFLRILNFDDMPKMMRHLLYSKLKQMKGLAYLNLSSLSGGWKTCEMEPVVLNSVIYLHNLQVLILNYDCTDNILRALNTACPRLRTLDIASSKSISNNSIKYLVEFPCLRSLQLHRTSVSIEGYVQLLLKLPLLEDIGRFDEIGRCLEYIDMTYENFPDYPTLNLKIFSTRFVVTKHLQILAKMCPEIKHVSIFHNPLSNDLMALVPINKLAELRLLSCDFFGDQIRDVLQVKGCNITYLHFEHVDQIDMNALMYISQFCPDLKHFTIYNCELMESTSLYTRRLDIPPFINLERLTIAAQCKHQHLEFILSNCFKIKYIHIGTMVPTDDALFDRLLLKNPMQDLEELRIIFSNDLTIATAYKLVNVCPNLMILNELESWTRINKLELECFKIFIETRNFDLNIKPLRRCKTEEDDDNI</sequence>
<name>A0A7R8Z2T4_HERIL</name>